<reference evidence="1 2" key="1">
    <citation type="submission" date="2024-07" db="EMBL/GenBank/DDBJ databases">
        <authorList>
            <person name="Akdeniz Z."/>
        </authorList>
    </citation>
    <scope>NUCLEOTIDE SEQUENCE [LARGE SCALE GENOMIC DNA]</scope>
</reference>
<sequence length="175" mass="20000">MFTHSLDYSSSVSFVVSVQNCKECTLYQNSYHRSLIWQLPIFQFWSGTQKLIPKNSILYIDKYIHICGKLQSAQNGCIHICQPSVNVFTILSKKQSDVLTVPLNCGCLKSFCKSRTISAAMRSPLKLQVQHIKLLTFMNIQFYHIKSVSQVQKQRQTGRFSKSINALKLLGFSLD</sequence>
<protein>
    <submittedName>
        <fullName evidence="1">Hypothetical_protein</fullName>
    </submittedName>
</protein>
<organism evidence="1 2">
    <name type="scientific">Hexamita inflata</name>
    <dbReference type="NCBI Taxonomy" id="28002"/>
    <lineage>
        <taxon>Eukaryota</taxon>
        <taxon>Metamonada</taxon>
        <taxon>Diplomonadida</taxon>
        <taxon>Hexamitidae</taxon>
        <taxon>Hexamitinae</taxon>
        <taxon>Hexamita</taxon>
    </lineage>
</organism>
<comment type="caution">
    <text evidence="1">The sequence shown here is derived from an EMBL/GenBank/DDBJ whole genome shotgun (WGS) entry which is preliminary data.</text>
</comment>
<accession>A0ABP1GDC0</accession>
<name>A0ABP1GDC0_9EUKA</name>
<gene>
    <name evidence="1" type="ORF">HINF_LOCUS81</name>
</gene>
<evidence type="ECO:0000313" key="2">
    <source>
        <dbReference type="Proteomes" id="UP001642409"/>
    </source>
</evidence>
<evidence type="ECO:0000313" key="1">
    <source>
        <dbReference type="EMBL" id="CAL5970141.1"/>
    </source>
</evidence>
<dbReference type="Proteomes" id="UP001642409">
    <property type="component" value="Unassembled WGS sequence"/>
</dbReference>
<keyword evidence="2" id="KW-1185">Reference proteome</keyword>
<proteinExistence type="predicted"/>
<dbReference type="EMBL" id="CAXDID020000001">
    <property type="protein sequence ID" value="CAL5970141.1"/>
    <property type="molecule type" value="Genomic_DNA"/>
</dbReference>